<dbReference type="Proteomes" id="UP000003880">
    <property type="component" value="Unassembled WGS sequence"/>
</dbReference>
<sequence length="56" mass="5735">MILTGAARGAFGFSGSTLGGVAVLWAGSTGDLLNIEQPLNMSATKQIGKARIIFPQ</sequence>
<dbReference type="HOGENOM" id="CLU_3005895_0_0_6"/>
<evidence type="ECO:0000313" key="1">
    <source>
        <dbReference type="EMBL" id="EFE07078.1"/>
    </source>
</evidence>
<organism evidence="1 2">
    <name type="scientific">Citrobacter youngae ATCC 29220</name>
    <dbReference type="NCBI Taxonomy" id="500640"/>
    <lineage>
        <taxon>Bacteria</taxon>
        <taxon>Pseudomonadati</taxon>
        <taxon>Pseudomonadota</taxon>
        <taxon>Gammaproteobacteria</taxon>
        <taxon>Enterobacterales</taxon>
        <taxon>Enterobacteriaceae</taxon>
        <taxon>Citrobacter</taxon>
        <taxon>Citrobacter freundii complex</taxon>
    </lineage>
</organism>
<comment type="caution">
    <text evidence="1">The sequence shown here is derived from an EMBL/GenBank/DDBJ whole genome shotgun (WGS) entry which is preliminary data.</text>
</comment>
<accession>D4BGB9</accession>
<gene>
    <name evidence="1" type="ORF">CIT292_09565</name>
</gene>
<evidence type="ECO:0000313" key="2">
    <source>
        <dbReference type="Proteomes" id="UP000003880"/>
    </source>
</evidence>
<name>D4BGB9_9ENTR</name>
<dbReference type="AlphaFoldDB" id="D4BGB9"/>
<dbReference type="EMBL" id="ABWL02000017">
    <property type="protein sequence ID" value="EFE07078.1"/>
    <property type="molecule type" value="Genomic_DNA"/>
</dbReference>
<protein>
    <submittedName>
        <fullName evidence="1">Uncharacterized protein</fullName>
    </submittedName>
</protein>
<reference evidence="1 2" key="1">
    <citation type="submission" date="2010-02" db="EMBL/GenBank/DDBJ databases">
        <authorList>
            <person name="Weinstock G."/>
            <person name="Sodergren E."/>
            <person name="Clifton S."/>
            <person name="Fulton L."/>
            <person name="Fulton B."/>
            <person name="Courtney L."/>
            <person name="Fronick C."/>
            <person name="Harrison M."/>
            <person name="Strong C."/>
            <person name="Farmer C."/>
            <person name="Delahaunty K."/>
            <person name="Markovic C."/>
            <person name="Hall O."/>
            <person name="Minx P."/>
            <person name="Tomlinson C."/>
            <person name="Mitreva M."/>
            <person name="Nelson J."/>
            <person name="Hou S."/>
            <person name="Wollam A."/>
            <person name="Pepin K.H."/>
            <person name="Johnson M."/>
            <person name="Bhonagiri V."/>
            <person name="Zhang X."/>
            <person name="Suruliraj S."/>
            <person name="Warren W."/>
            <person name="Chinwalla A."/>
            <person name="Mardis E.R."/>
            <person name="Wilson R.K."/>
        </authorList>
    </citation>
    <scope>NUCLEOTIDE SEQUENCE [LARGE SCALE GENOMIC DNA]</scope>
    <source>
        <strain evidence="1 2">ATCC 29220</strain>
    </source>
</reference>
<proteinExistence type="predicted"/>